<dbReference type="SUPFAM" id="SSF47459">
    <property type="entry name" value="HLH, helix-loop-helix DNA-binding domain"/>
    <property type="match status" value="1"/>
</dbReference>
<dbReference type="GO" id="GO:0000981">
    <property type="term" value="F:DNA-binding transcription factor activity, RNA polymerase II-specific"/>
    <property type="evidence" value="ECO:0007669"/>
    <property type="project" value="TreeGrafter"/>
</dbReference>
<gene>
    <name evidence="8" type="ORF">BCR34DRAFT_601257</name>
</gene>
<feature type="compositionally biased region" description="Basic and acidic residues" evidence="6">
    <location>
        <begin position="341"/>
        <end position="354"/>
    </location>
</feature>
<keyword evidence="5" id="KW-0539">Nucleus</keyword>
<dbReference type="InterPro" id="IPR052207">
    <property type="entry name" value="Max-like/E-box_TFs"/>
</dbReference>
<dbReference type="EMBL" id="MCFA01000059">
    <property type="protein sequence ID" value="ORY11655.1"/>
    <property type="molecule type" value="Genomic_DNA"/>
</dbReference>
<keyword evidence="9" id="KW-1185">Reference proteome</keyword>
<keyword evidence="3" id="KW-0238">DNA-binding</keyword>
<dbReference type="GO" id="GO:0000978">
    <property type="term" value="F:RNA polymerase II cis-regulatory region sequence-specific DNA binding"/>
    <property type="evidence" value="ECO:0007669"/>
    <property type="project" value="TreeGrafter"/>
</dbReference>
<dbReference type="InterPro" id="IPR036638">
    <property type="entry name" value="HLH_DNA-bd_sf"/>
</dbReference>
<feature type="compositionally biased region" description="Low complexity" evidence="6">
    <location>
        <begin position="275"/>
        <end position="291"/>
    </location>
</feature>
<dbReference type="PANTHER" id="PTHR15741">
    <property type="entry name" value="BASIC HELIX-LOOP-HELIX ZIP TRANSCRIPTION FACTOR"/>
    <property type="match status" value="1"/>
</dbReference>
<dbReference type="Proteomes" id="UP000193144">
    <property type="component" value="Unassembled WGS sequence"/>
</dbReference>
<feature type="compositionally biased region" description="Acidic residues" evidence="6">
    <location>
        <begin position="293"/>
        <end position="311"/>
    </location>
</feature>
<dbReference type="GO" id="GO:0005634">
    <property type="term" value="C:nucleus"/>
    <property type="evidence" value="ECO:0007669"/>
    <property type="project" value="UniProtKB-SubCell"/>
</dbReference>
<dbReference type="CDD" id="cd11404">
    <property type="entry name" value="bHLHzip_Mlx_like"/>
    <property type="match status" value="1"/>
</dbReference>
<reference evidence="8 9" key="1">
    <citation type="submission" date="2016-07" db="EMBL/GenBank/DDBJ databases">
        <title>Pervasive Adenine N6-methylation of Active Genes in Fungi.</title>
        <authorList>
            <consortium name="DOE Joint Genome Institute"/>
            <person name="Mondo S.J."/>
            <person name="Dannebaum R.O."/>
            <person name="Kuo R.C."/>
            <person name="Labutti K."/>
            <person name="Haridas S."/>
            <person name="Kuo A."/>
            <person name="Salamov A."/>
            <person name="Ahrendt S.R."/>
            <person name="Lipzen A."/>
            <person name="Sullivan W."/>
            <person name="Andreopoulos W.B."/>
            <person name="Clum A."/>
            <person name="Lindquist E."/>
            <person name="Daum C."/>
            <person name="Ramamoorthy G.K."/>
            <person name="Gryganskyi A."/>
            <person name="Culley D."/>
            <person name="Magnuson J.K."/>
            <person name="James T.Y."/>
            <person name="O'Malley M.A."/>
            <person name="Stajich J.E."/>
            <person name="Spatafora J.W."/>
            <person name="Visel A."/>
            <person name="Grigoriev I.V."/>
        </authorList>
    </citation>
    <scope>NUCLEOTIDE SEQUENCE [LARGE SCALE GENOMIC DNA]</scope>
    <source>
        <strain evidence="8 9">CBS 115471</strain>
    </source>
</reference>
<comment type="subcellular location">
    <subcellularLocation>
        <location evidence="1">Nucleus</location>
    </subcellularLocation>
</comment>
<dbReference type="Gene3D" id="4.10.280.10">
    <property type="entry name" value="Helix-loop-helix DNA-binding domain"/>
    <property type="match status" value="1"/>
</dbReference>
<feature type="region of interest" description="Disordered" evidence="6">
    <location>
        <begin position="264"/>
        <end position="388"/>
    </location>
</feature>
<evidence type="ECO:0000256" key="1">
    <source>
        <dbReference type="ARBA" id="ARBA00004123"/>
    </source>
</evidence>
<dbReference type="OrthoDB" id="5778525at2759"/>
<proteinExistence type="predicted"/>
<feature type="domain" description="BHLH" evidence="7">
    <location>
        <begin position="375"/>
        <end position="426"/>
    </location>
</feature>
<evidence type="ECO:0000256" key="4">
    <source>
        <dbReference type="ARBA" id="ARBA00023163"/>
    </source>
</evidence>
<comment type="caution">
    <text evidence="8">The sequence shown here is derived from an EMBL/GenBank/DDBJ whole genome shotgun (WGS) entry which is preliminary data.</text>
</comment>
<evidence type="ECO:0000259" key="7">
    <source>
        <dbReference type="PROSITE" id="PS50888"/>
    </source>
</evidence>
<dbReference type="PROSITE" id="PS50888">
    <property type="entry name" value="BHLH"/>
    <property type="match status" value="1"/>
</dbReference>
<evidence type="ECO:0000256" key="5">
    <source>
        <dbReference type="ARBA" id="ARBA00023242"/>
    </source>
</evidence>
<dbReference type="PANTHER" id="PTHR15741:SF27">
    <property type="entry name" value="TRANSCRIPTION FACTOR AP-4"/>
    <property type="match status" value="1"/>
</dbReference>
<organism evidence="8 9">
    <name type="scientific">Clohesyomyces aquaticus</name>
    <dbReference type="NCBI Taxonomy" id="1231657"/>
    <lineage>
        <taxon>Eukaryota</taxon>
        <taxon>Fungi</taxon>
        <taxon>Dikarya</taxon>
        <taxon>Ascomycota</taxon>
        <taxon>Pezizomycotina</taxon>
        <taxon>Dothideomycetes</taxon>
        <taxon>Pleosporomycetidae</taxon>
        <taxon>Pleosporales</taxon>
        <taxon>Lindgomycetaceae</taxon>
        <taxon>Clohesyomyces</taxon>
    </lineage>
</organism>
<dbReference type="STRING" id="1231657.A0A1Y1ZPA7"/>
<name>A0A1Y1ZPA7_9PLEO</name>
<sequence length="443" mass="48915">MDPKDPPPFGYTFNSDFFSSPDQTLASNGGPSLLSENENQSLLNFFTQTDPFLSESLSFAADADSKDPADDFNWDFVPPPTIHSVSTTIPDQAHLQHNFHHENTFNPDTLSANHLTNTHDDLQAASTLFNNAQSHANGNSYSMHGMASSVSDPHNFGLHNIPLVPTSHGPLDEQLAALLPNHSENGSIDAQVAAQFSQVHHQRHLSEMLQIERQPRPLLKRSYTYGTDNAFNPNGFVVSSPDETEDAVTRRLLEDLRHAQPVIKAVMPSPELDKPLTPLTKGKPPLGLIPLSYEEDGQSDEDTSVNDEEDDRPAKKRRKSRNSVKVEKATSCARKSISGRSGKDRKASLDEPLGKKKRPSSAGQKALRENLTEEQKRSNHILSEQKRRNLIKRGFDDLHELVPEIRNGGLSKSAVLMEAANFLEKLIEDNKAFSAELAPSADG</sequence>
<feature type="compositionally biased region" description="Basic and acidic residues" evidence="6">
    <location>
        <begin position="366"/>
        <end position="388"/>
    </location>
</feature>
<protein>
    <recommendedName>
        <fullName evidence="7">BHLH domain-containing protein</fullName>
    </recommendedName>
</protein>
<evidence type="ECO:0000256" key="2">
    <source>
        <dbReference type="ARBA" id="ARBA00023015"/>
    </source>
</evidence>
<evidence type="ECO:0000256" key="3">
    <source>
        <dbReference type="ARBA" id="ARBA00023125"/>
    </source>
</evidence>
<dbReference type="AlphaFoldDB" id="A0A1Y1ZPA7"/>
<dbReference type="SMART" id="SM00353">
    <property type="entry name" value="HLH"/>
    <property type="match status" value="1"/>
</dbReference>
<dbReference type="GO" id="GO:0046983">
    <property type="term" value="F:protein dimerization activity"/>
    <property type="evidence" value="ECO:0007669"/>
    <property type="project" value="InterPro"/>
</dbReference>
<dbReference type="InterPro" id="IPR011598">
    <property type="entry name" value="bHLH_dom"/>
</dbReference>
<accession>A0A1Y1ZPA7</accession>
<dbReference type="Pfam" id="PF00010">
    <property type="entry name" value="HLH"/>
    <property type="match status" value="1"/>
</dbReference>
<keyword evidence="4" id="KW-0804">Transcription</keyword>
<evidence type="ECO:0000313" key="9">
    <source>
        <dbReference type="Proteomes" id="UP000193144"/>
    </source>
</evidence>
<evidence type="ECO:0000256" key="6">
    <source>
        <dbReference type="SAM" id="MobiDB-lite"/>
    </source>
</evidence>
<evidence type="ECO:0000313" key="8">
    <source>
        <dbReference type="EMBL" id="ORY11655.1"/>
    </source>
</evidence>
<keyword evidence="2" id="KW-0805">Transcription regulation</keyword>